<evidence type="ECO:0000256" key="1">
    <source>
        <dbReference type="ARBA" id="ARBA00022491"/>
    </source>
</evidence>
<keyword evidence="2" id="KW-0805">Transcription regulation</keyword>
<evidence type="ECO:0000313" key="6">
    <source>
        <dbReference type="EMBL" id="SER71004.1"/>
    </source>
</evidence>
<dbReference type="SMART" id="SM00422">
    <property type="entry name" value="HTH_MERR"/>
    <property type="match status" value="1"/>
</dbReference>
<dbReference type="InterPro" id="IPR009061">
    <property type="entry name" value="DNA-bd_dom_put_sf"/>
</dbReference>
<keyword evidence="1" id="KW-0678">Repressor</keyword>
<organism evidence="6 7">
    <name type="scientific">Corynebacterium cystitidis DSM 20524</name>
    <dbReference type="NCBI Taxonomy" id="1121357"/>
    <lineage>
        <taxon>Bacteria</taxon>
        <taxon>Bacillati</taxon>
        <taxon>Actinomycetota</taxon>
        <taxon>Actinomycetes</taxon>
        <taxon>Mycobacteriales</taxon>
        <taxon>Corynebacteriaceae</taxon>
        <taxon>Corynebacterium</taxon>
    </lineage>
</organism>
<dbReference type="InterPro" id="IPR000551">
    <property type="entry name" value="MerR-type_HTH_dom"/>
</dbReference>
<evidence type="ECO:0000256" key="4">
    <source>
        <dbReference type="ARBA" id="ARBA00023163"/>
    </source>
</evidence>
<name>A0A1H9RE98_9CORY</name>
<keyword evidence="3 6" id="KW-0238">DNA-binding</keyword>
<dbReference type="PANTHER" id="PTHR30204">
    <property type="entry name" value="REDOX-CYCLING DRUG-SENSING TRANSCRIPTIONAL ACTIVATOR SOXR"/>
    <property type="match status" value="1"/>
</dbReference>
<dbReference type="SUPFAM" id="SSF89082">
    <property type="entry name" value="Antibiotic binding domain of TipA-like multidrug resistance regulators"/>
    <property type="match status" value="1"/>
</dbReference>
<evidence type="ECO:0000313" key="7">
    <source>
        <dbReference type="Proteomes" id="UP000198929"/>
    </source>
</evidence>
<dbReference type="PROSITE" id="PS50937">
    <property type="entry name" value="HTH_MERR_2"/>
    <property type="match status" value="1"/>
</dbReference>
<dbReference type="Proteomes" id="UP000198929">
    <property type="component" value="Unassembled WGS sequence"/>
</dbReference>
<dbReference type="PROSITE" id="PS00552">
    <property type="entry name" value="HTH_MERR_1"/>
    <property type="match status" value="1"/>
</dbReference>
<dbReference type="EMBL" id="FOGQ01000002">
    <property type="protein sequence ID" value="SER71004.1"/>
    <property type="molecule type" value="Genomic_DNA"/>
</dbReference>
<dbReference type="Pfam" id="PF07739">
    <property type="entry name" value="TipAS"/>
    <property type="match status" value="1"/>
</dbReference>
<proteinExistence type="predicted"/>
<dbReference type="Gene3D" id="1.10.1660.10">
    <property type="match status" value="1"/>
</dbReference>
<sequence length="247" mass="27932">MITISEAAEALGVTPKALRHWDSLGLLTPSGRTWSGYRLYSDSDLQRGALIVLYRSTGMSLASIKELVDATAPTIHQALAAHRAELLRRQENLHEQLAMVDHLLNTYKKGEDLMKDLISYFGDHMPAYQQEAEQRWGDTPEWEQAEEAVGTADLAEVREEQQELAAALAMARNSGVQPGSHEAFELVEQHRASISRWYDCPRERQWLLAEMYVTDPRFEEAFAGTQHFLLELVEAQARAEGVEGPRW</sequence>
<dbReference type="SUPFAM" id="SSF46955">
    <property type="entry name" value="Putative DNA-binding domain"/>
    <property type="match status" value="1"/>
</dbReference>
<dbReference type="InterPro" id="IPR047057">
    <property type="entry name" value="MerR_fam"/>
</dbReference>
<reference evidence="7" key="1">
    <citation type="submission" date="2016-10" db="EMBL/GenBank/DDBJ databases">
        <authorList>
            <person name="Varghese N."/>
            <person name="Submissions S."/>
        </authorList>
    </citation>
    <scope>NUCLEOTIDE SEQUENCE [LARGE SCALE GENOMIC DNA]</scope>
    <source>
        <strain evidence="7">DSM 20524</strain>
    </source>
</reference>
<gene>
    <name evidence="6" type="ORF">SAMN05661109_00865</name>
</gene>
<dbReference type="Pfam" id="PF13411">
    <property type="entry name" value="MerR_1"/>
    <property type="match status" value="1"/>
</dbReference>
<dbReference type="GO" id="GO:0003700">
    <property type="term" value="F:DNA-binding transcription factor activity"/>
    <property type="evidence" value="ECO:0007669"/>
    <property type="project" value="InterPro"/>
</dbReference>
<feature type="domain" description="HTH merR-type" evidence="5">
    <location>
        <begin position="1"/>
        <end position="70"/>
    </location>
</feature>
<dbReference type="PANTHER" id="PTHR30204:SF69">
    <property type="entry name" value="MERR-FAMILY TRANSCRIPTIONAL REGULATOR"/>
    <property type="match status" value="1"/>
</dbReference>
<dbReference type="RefSeq" id="WP_092256639.1">
    <property type="nucleotide sequence ID" value="NZ_CP047199.1"/>
</dbReference>
<dbReference type="AlphaFoldDB" id="A0A1H9RE98"/>
<protein>
    <submittedName>
        <fullName evidence="6">DNA-binding transcriptional regulator, MerR family</fullName>
    </submittedName>
</protein>
<evidence type="ECO:0000256" key="2">
    <source>
        <dbReference type="ARBA" id="ARBA00023015"/>
    </source>
</evidence>
<dbReference type="CDD" id="cd01106">
    <property type="entry name" value="HTH_TipAL-Mta"/>
    <property type="match status" value="1"/>
</dbReference>
<dbReference type="GO" id="GO:0003677">
    <property type="term" value="F:DNA binding"/>
    <property type="evidence" value="ECO:0007669"/>
    <property type="project" value="UniProtKB-KW"/>
</dbReference>
<accession>A0A1H9RE98</accession>
<dbReference type="STRING" id="1121357.SAMN05661109_00865"/>
<evidence type="ECO:0000259" key="5">
    <source>
        <dbReference type="PROSITE" id="PS50937"/>
    </source>
</evidence>
<dbReference type="InterPro" id="IPR012925">
    <property type="entry name" value="TipAS_dom"/>
</dbReference>
<evidence type="ECO:0000256" key="3">
    <source>
        <dbReference type="ARBA" id="ARBA00023125"/>
    </source>
</evidence>
<dbReference type="InterPro" id="IPR036244">
    <property type="entry name" value="TipA-like_antibiotic-bd"/>
</dbReference>
<keyword evidence="4" id="KW-0804">Transcription</keyword>
<keyword evidence="7" id="KW-1185">Reference proteome</keyword>
<dbReference type="Gene3D" id="1.10.490.50">
    <property type="entry name" value="Antibiotic binding domain of TipA-like multidrug resistance regulators"/>
    <property type="match status" value="1"/>
</dbReference>